<dbReference type="SUPFAM" id="SSF52025">
    <property type="entry name" value="PA domain"/>
    <property type="match status" value="1"/>
</dbReference>
<feature type="active site" description="Charge relay system" evidence="5">
    <location>
        <position position="187"/>
    </location>
</feature>
<evidence type="ECO:0000256" key="3">
    <source>
        <dbReference type="ARBA" id="ARBA00022801"/>
    </source>
</evidence>
<accession>A0ABW7XJI1</accession>
<dbReference type="InterPro" id="IPR022398">
    <property type="entry name" value="Peptidase_S8_His-AS"/>
</dbReference>
<dbReference type="InterPro" id="IPR013783">
    <property type="entry name" value="Ig-like_fold"/>
</dbReference>
<dbReference type="PROSITE" id="PS51318">
    <property type="entry name" value="TAT"/>
    <property type="match status" value="1"/>
</dbReference>
<evidence type="ECO:0000256" key="4">
    <source>
        <dbReference type="ARBA" id="ARBA00022825"/>
    </source>
</evidence>
<dbReference type="EMBL" id="JBIRYI010000006">
    <property type="protein sequence ID" value="MFI2487399.1"/>
    <property type="molecule type" value="Genomic_DNA"/>
</dbReference>
<keyword evidence="4 5" id="KW-0720">Serine protease</keyword>
<dbReference type="Gene3D" id="3.40.50.200">
    <property type="entry name" value="Peptidase S8/S53 domain"/>
    <property type="match status" value="2"/>
</dbReference>
<dbReference type="Gene3D" id="2.130.10.10">
    <property type="entry name" value="YVTN repeat-like/Quinoprotein amine dehydrogenase"/>
    <property type="match status" value="4"/>
</dbReference>
<comment type="caution">
    <text evidence="8">The sequence shown here is derived from an EMBL/GenBank/DDBJ whole genome shotgun (WGS) entry which is preliminary data.</text>
</comment>
<feature type="chain" id="PRO_5046677436" evidence="6">
    <location>
        <begin position="33"/>
        <end position="1564"/>
    </location>
</feature>
<evidence type="ECO:0000256" key="1">
    <source>
        <dbReference type="ARBA" id="ARBA00011073"/>
    </source>
</evidence>
<evidence type="ECO:0000256" key="2">
    <source>
        <dbReference type="ARBA" id="ARBA00022670"/>
    </source>
</evidence>
<sequence length="1564" mass="159701">MQPLPSGRRRGLLLGSALVSASLVLSPGTAVAAPDVARDADPVRVIIELDSPTAADVVGQEAVATARSGSGSARARSAFAADYRAAVETVEEAQEGITSWAVRQDIDLDDTESVTGLLSAVVATVDPADLAELREAPGVARVTEDAPVRILGDEANIPATRAPEVWEREDAGGAPVTGDGRTVAIIDTGIDYTLADLGGGFGPGHRVADGYDFVNDDADPMDDHMHGTHVAGIVGAGGDNLTGMAPDVTLTAWKAMDANGGGTTEDLLLALDAATNPLGDYPADVVNMSLGTPGDGTDPLGRASTAAVRQGVVVVAAAGNAGPYDQTVSSPAAAEGVIAVGAQVTGVSDPTLTLAGAERGDAPRPLDVTRFPMSANPPAGGLTARLVDVGDGFDEEDYEQAGDVRGAIVVMQSMTTTSLGQVQGPHLLQAQLAEEHGAVGALLYTPSPTDPAGDDGGAGPQGSANILAGGGFDLRRESLVMMNIPSAQYQTFKAEVAAGTARGTIGSVDRTDTITDFSSRGPSDAMTLKPEIVAPGFEIMSDIPAMFGVDGDRYRMSGTSMAAPHVAGAAALLAQARPEQTAEQLRATLIGSAQPLESDDAEVSPSAQGAGKLDVAAAVDQRVTASPDAVSLGLADMGGKPARTSTVVLRNSGTKAVTVRLAAEPAATSTGKAELSARQVKIPAGRSASVDLTVTPDTSGPAAGSVDGETSGVVVGTVSDGSTVRVPYAAYVRPLQVQSSPSLATKATDVFVYTPMAPEAAPTVRATAPSGEQYTTALTALGTSPGWYRGTVPLDEPGTYALDARATVAGRTLTGNGGVQSEGAGQAGTWEQVGLSGAARELATSPTAPGTGLAMAGSGVHPFVTTDHGVTWERVRSMPVADGWGIPVADSTTPGGFYVALNGAAGRVTLDPSYHGRMVHTADAGRTWTVLPFPDVAISELVAHGDALAAVTDDGLYLSRDGGQRWRRVAPQWDGLVSGAAFAGDDLLIATYDGVYRIAGVLDGGSEVTQPYVTTDYPDRPQGIVAEGSSAVLVRGDGVALTSTDSGATWTEGGDTEQSYVTVTTLTNGTVYASGLSSFSTSDDLGKTWQTHPLPARGPLATDVDHWPGTPDEQIVMSMENAGIYTTDDGEEWTKAGVSGSDVTGVHAGVDADGEPVLRAVDFEGLHQRSVADLTPDEQNWGSIGHEGVIGRQVSEVTQSPLGDRTVWAIGTNAFGGGRILTAGAGQSDADLTQVGPTGGFSPTALAVSPHDEGTVAVGYTSLVDTGLMVSTDGFETWTSYAHEVLVQQVVMDPVDEDRLWLATSSGLYRSDDLGRTITRLTKDEVRSVWVDPADTDHVVIGETPGIRVSTDGGETFADAEVPNTSAAVGTFVAVEVPDGPAAGTELLVAGAARWRPYGLAANGAGVLVSADGGATWASASGGLTAMSVRSLAVSADGAWVYAGADEGGVHRSAVTALVPADALPAATSTEIKAPSSVRPLETFLVKVTVSADDATPSGRVTVTVGQDGDRRPYERTVKLRGGRADVLVPPLLRSGEYTITAEYGGTEDLGASTATENLEVRRR</sequence>
<evidence type="ECO:0000259" key="7">
    <source>
        <dbReference type="Pfam" id="PF00082"/>
    </source>
</evidence>
<dbReference type="InterPro" id="IPR050131">
    <property type="entry name" value="Peptidase_S8_subtilisin-like"/>
</dbReference>
<keyword evidence="6" id="KW-0732">Signal</keyword>
<comment type="similarity">
    <text evidence="1 5">Belongs to the peptidase S8 family.</text>
</comment>
<dbReference type="InterPro" id="IPR015500">
    <property type="entry name" value="Peptidase_S8_subtilisin-rel"/>
</dbReference>
<dbReference type="InterPro" id="IPR006311">
    <property type="entry name" value="TAT_signal"/>
</dbReference>
<evidence type="ECO:0000313" key="9">
    <source>
        <dbReference type="Proteomes" id="UP001611580"/>
    </source>
</evidence>
<dbReference type="InterPro" id="IPR000209">
    <property type="entry name" value="Peptidase_S8/S53_dom"/>
</dbReference>
<dbReference type="Proteomes" id="UP001611580">
    <property type="component" value="Unassembled WGS sequence"/>
</dbReference>
<feature type="domain" description="Peptidase S8/S53" evidence="7">
    <location>
        <begin position="178"/>
        <end position="610"/>
    </location>
</feature>
<dbReference type="PROSITE" id="PS51892">
    <property type="entry name" value="SUBTILASE"/>
    <property type="match status" value="1"/>
</dbReference>
<dbReference type="PROSITE" id="PS00138">
    <property type="entry name" value="SUBTILASE_SER"/>
    <property type="match status" value="1"/>
</dbReference>
<dbReference type="RefSeq" id="WP_397404082.1">
    <property type="nucleotide sequence ID" value="NZ_JBIRYI010000006.1"/>
</dbReference>
<keyword evidence="9" id="KW-1185">Reference proteome</keyword>
<keyword evidence="3 5" id="KW-0378">Hydrolase</keyword>
<dbReference type="PANTHER" id="PTHR43806:SF65">
    <property type="entry name" value="SERINE PROTEASE APRX"/>
    <property type="match status" value="1"/>
</dbReference>
<dbReference type="SUPFAM" id="SSF52743">
    <property type="entry name" value="Subtilisin-like"/>
    <property type="match status" value="1"/>
</dbReference>
<dbReference type="PROSITE" id="PS00137">
    <property type="entry name" value="SUBTILASE_HIS"/>
    <property type="match status" value="1"/>
</dbReference>
<proteinExistence type="inferred from homology"/>
<dbReference type="SUPFAM" id="SSF110296">
    <property type="entry name" value="Oligoxyloglucan reducing end-specific cellobiohydrolase"/>
    <property type="match status" value="3"/>
</dbReference>
<dbReference type="InterPro" id="IPR036852">
    <property type="entry name" value="Peptidase_S8/S53_dom_sf"/>
</dbReference>
<dbReference type="InterPro" id="IPR046450">
    <property type="entry name" value="PA_dom_sf"/>
</dbReference>
<dbReference type="InterPro" id="IPR023828">
    <property type="entry name" value="Peptidase_S8_Ser-AS"/>
</dbReference>
<evidence type="ECO:0000256" key="5">
    <source>
        <dbReference type="PROSITE-ProRule" id="PRU01240"/>
    </source>
</evidence>
<gene>
    <name evidence="8" type="ORF">ACH47X_10850</name>
</gene>
<dbReference type="Gene3D" id="3.50.30.30">
    <property type="match status" value="1"/>
</dbReference>
<evidence type="ECO:0000256" key="6">
    <source>
        <dbReference type="SAM" id="SignalP"/>
    </source>
</evidence>
<feature type="active site" description="Charge relay system" evidence="5">
    <location>
        <position position="226"/>
    </location>
</feature>
<dbReference type="PANTHER" id="PTHR43806">
    <property type="entry name" value="PEPTIDASE S8"/>
    <property type="match status" value="1"/>
</dbReference>
<dbReference type="PRINTS" id="PR00723">
    <property type="entry name" value="SUBTILISIN"/>
</dbReference>
<feature type="signal peptide" evidence="6">
    <location>
        <begin position="1"/>
        <end position="32"/>
    </location>
</feature>
<dbReference type="Gene3D" id="2.60.40.10">
    <property type="entry name" value="Immunoglobulins"/>
    <property type="match status" value="1"/>
</dbReference>
<reference evidence="8 9" key="1">
    <citation type="submission" date="2024-10" db="EMBL/GenBank/DDBJ databases">
        <title>The Natural Products Discovery Center: Release of the First 8490 Sequenced Strains for Exploring Actinobacteria Biosynthetic Diversity.</title>
        <authorList>
            <person name="Kalkreuter E."/>
            <person name="Kautsar S.A."/>
            <person name="Yang D."/>
            <person name="Bader C.D."/>
            <person name="Teijaro C.N."/>
            <person name="Fluegel L."/>
            <person name="Davis C.M."/>
            <person name="Simpson J.R."/>
            <person name="Lauterbach L."/>
            <person name="Steele A.D."/>
            <person name="Gui C."/>
            <person name="Meng S."/>
            <person name="Li G."/>
            <person name="Viehrig K."/>
            <person name="Ye F."/>
            <person name="Su P."/>
            <person name="Kiefer A.F."/>
            <person name="Nichols A."/>
            <person name="Cepeda A.J."/>
            <person name="Yan W."/>
            <person name="Fan B."/>
            <person name="Jiang Y."/>
            <person name="Adhikari A."/>
            <person name="Zheng C.-J."/>
            <person name="Schuster L."/>
            <person name="Cowan T.M."/>
            <person name="Smanski M.J."/>
            <person name="Chevrette M.G."/>
            <person name="De Carvalho L.P.S."/>
            <person name="Shen B."/>
        </authorList>
    </citation>
    <scope>NUCLEOTIDE SEQUENCE [LARGE SCALE GENOMIC DNA]</scope>
    <source>
        <strain evidence="8 9">NPDC019481</strain>
    </source>
</reference>
<name>A0ABW7XJI1_9MICO</name>
<dbReference type="Pfam" id="PF00082">
    <property type="entry name" value="Peptidase_S8"/>
    <property type="match status" value="1"/>
</dbReference>
<feature type="active site" description="Charge relay system" evidence="5">
    <location>
        <position position="560"/>
    </location>
</feature>
<dbReference type="InterPro" id="IPR015943">
    <property type="entry name" value="WD40/YVTN_repeat-like_dom_sf"/>
</dbReference>
<protein>
    <submittedName>
        <fullName evidence="8">S8 family serine peptidase</fullName>
    </submittedName>
</protein>
<dbReference type="CDD" id="cd15482">
    <property type="entry name" value="Sialidase_non-viral"/>
    <property type="match status" value="2"/>
</dbReference>
<organism evidence="8 9">
    <name type="scientific">Promicromonospora kroppenstedtii</name>
    <dbReference type="NCBI Taxonomy" id="440482"/>
    <lineage>
        <taxon>Bacteria</taxon>
        <taxon>Bacillati</taxon>
        <taxon>Actinomycetota</taxon>
        <taxon>Actinomycetes</taxon>
        <taxon>Micrococcales</taxon>
        <taxon>Promicromonosporaceae</taxon>
        <taxon>Promicromonospora</taxon>
    </lineage>
</organism>
<keyword evidence="2 5" id="KW-0645">Protease</keyword>
<evidence type="ECO:0000313" key="8">
    <source>
        <dbReference type="EMBL" id="MFI2487399.1"/>
    </source>
</evidence>